<evidence type="ECO:0000256" key="3">
    <source>
        <dbReference type="ARBA" id="ARBA00023157"/>
    </source>
</evidence>
<keyword evidence="6" id="KW-1133">Transmembrane helix</keyword>
<evidence type="ECO:0000259" key="8">
    <source>
        <dbReference type="PROSITE" id="PS50923"/>
    </source>
</evidence>
<feature type="domain" description="Sushi" evidence="8">
    <location>
        <begin position="338"/>
        <end position="399"/>
    </location>
</feature>
<organism evidence="9 10">
    <name type="scientific">Limulus polyphemus</name>
    <name type="common">Atlantic horseshoe crab</name>
    <dbReference type="NCBI Taxonomy" id="6850"/>
    <lineage>
        <taxon>Eukaryota</taxon>
        <taxon>Metazoa</taxon>
        <taxon>Ecdysozoa</taxon>
        <taxon>Arthropoda</taxon>
        <taxon>Chelicerata</taxon>
        <taxon>Merostomata</taxon>
        <taxon>Xiphosura</taxon>
        <taxon>Limulidae</taxon>
        <taxon>Limulus</taxon>
    </lineage>
</organism>
<evidence type="ECO:0000256" key="7">
    <source>
        <dbReference type="SAM" id="SignalP"/>
    </source>
</evidence>
<dbReference type="Pfam" id="PF00084">
    <property type="entry name" value="Sushi"/>
    <property type="match status" value="4"/>
</dbReference>
<gene>
    <name evidence="10" type="primary">LOC106466677</name>
</gene>
<feature type="disulfide bond" evidence="4">
    <location>
        <begin position="55"/>
        <end position="82"/>
    </location>
</feature>
<evidence type="ECO:0000256" key="5">
    <source>
        <dbReference type="SAM" id="MobiDB-lite"/>
    </source>
</evidence>
<sequence length="757" mass="84151">MANLFSRIIISTLLYVHTLLLLEAEHCGYPGSPAYGKPKNVKNTYEPGETVTFSCNSGYFLIGANTRRCLSDGTWSGQLPVCDIALSPTGVTSASSSLDSYPPENVVDGNKQSCMFTRDAKPRWWRLDMGKAYHVLYVAITIPYSNSYQQFTTYVISVKNQNILYHRCSSFNGKFASQTVVLHCGDGQGIFGHYIHIEDNRPDFTYFALCQVDVIVLKERYACGEPDHPTQAYTTREHNTVEYHCVSGYRLKGNPRRRCLRSGQWDGLQRTCIEVTCRRLDEVQNGRVRMNGLRRNRPVQGSNAFYSCEGGYVLHGNATRECKEDGSWSGGDSSCYPINCGFPRHQTVGGKYYLLNETTTYQSMAKLECLDEHKAFGPSSLITCREDGTWSGSQASCVSEGNTDAAMRQSEDGDEFSLNIIVGMVLLGIIIVLLMVGFLVIRRRRSASEKQSVSLPSRDFDSLGSSCVASTRSLANGSLYQNEDYYSELPLESISQKSSVDDFTKKNISQIGIYSNLDPSGSLCRINVSENSYNSTNPSVKRKSKSSSRKSSTSKENVYEEIPFSRNALNNLKNTQNEFDSRNLNDTVLPLDGNKSKDEVIFLPSTLESNSKPSTSVIDPAILALYAKVDFEKKRKSRISKSQNNPRGFESDKENAMNSDLGNGNCDASSNQPQSSRFNGSNTEKSGEFNIVPFRPRKLPPTPVKEDIEHLENDGNHTTSTNKQVSATPCVFLDNVIYAGDNNNTTVMIENDLYSSA</sequence>
<dbReference type="InterPro" id="IPR051277">
    <property type="entry name" value="SEZ6_CSMD_C4BPB_Regulators"/>
</dbReference>
<dbReference type="PANTHER" id="PTHR45656">
    <property type="entry name" value="PROTEIN CBR-CLEC-78"/>
    <property type="match status" value="1"/>
</dbReference>
<dbReference type="InterPro" id="IPR035976">
    <property type="entry name" value="Sushi/SCR/CCP_sf"/>
</dbReference>
<feature type="domain" description="Sushi" evidence="8">
    <location>
        <begin position="275"/>
        <end position="337"/>
    </location>
</feature>
<comment type="caution">
    <text evidence="4">Lacks conserved residue(s) required for the propagation of feature annotation.</text>
</comment>
<dbReference type="PROSITE" id="PS50923">
    <property type="entry name" value="SUSHI"/>
    <property type="match status" value="4"/>
</dbReference>
<dbReference type="Pfam" id="PF22633">
    <property type="entry name" value="F5_F8_type_C_2"/>
    <property type="match status" value="1"/>
</dbReference>
<dbReference type="InterPro" id="IPR000436">
    <property type="entry name" value="Sushi_SCR_CCP_dom"/>
</dbReference>
<protein>
    <submittedName>
        <fullName evidence="10">Sushi, von Willebrand factor type A, EGF and pentraxin domain-containing protein 1-like isoform X1</fullName>
    </submittedName>
</protein>
<dbReference type="GeneID" id="106466677"/>
<feature type="compositionally biased region" description="Polar residues" evidence="5">
    <location>
        <begin position="656"/>
        <end position="684"/>
    </location>
</feature>
<dbReference type="SUPFAM" id="SSF49785">
    <property type="entry name" value="Galactose-binding domain-like"/>
    <property type="match status" value="1"/>
</dbReference>
<dbReference type="Gene3D" id="2.60.120.260">
    <property type="entry name" value="Galactose-binding domain-like"/>
    <property type="match status" value="1"/>
</dbReference>
<dbReference type="Gene3D" id="2.10.70.10">
    <property type="entry name" value="Complement Module, domain 1"/>
    <property type="match status" value="4"/>
</dbReference>
<dbReference type="Proteomes" id="UP000694941">
    <property type="component" value="Unplaced"/>
</dbReference>
<dbReference type="SMART" id="SM00032">
    <property type="entry name" value="CCP"/>
    <property type="match status" value="4"/>
</dbReference>
<feature type="region of interest" description="Disordered" evidence="5">
    <location>
        <begin position="634"/>
        <end position="700"/>
    </location>
</feature>
<feature type="disulfide bond" evidence="4">
    <location>
        <begin position="245"/>
        <end position="272"/>
    </location>
</feature>
<keyword evidence="6" id="KW-0812">Transmembrane</keyword>
<keyword evidence="3 4" id="KW-1015">Disulfide bond</keyword>
<dbReference type="CDD" id="cd00033">
    <property type="entry name" value="CCP"/>
    <property type="match status" value="4"/>
</dbReference>
<evidence type="ECO:0000256" key="6">
    <source>
        <dbReference type="SAM" id="Phobius"/>
    </source>
</evidence>
<evidence type="ECO:0000256" key="2">
    <source>
        <dbReference type="ARBA" id="ARBA00022737"/>
    </source>
</evidence>
<keyword evidence="1 7" id="KW-0732">Signal</keyword>
<evidence type="ECO:0000256" key="4">
    <source>
        <dbReference type="PROSITE-ProRule" id="PRU00302"/>
    </source>
</evidence>
<keyword evidence="6" id="KW-0472">Membrane</keyword>
<feature type="domain" description="Sushi" evidence="8">
    <location>
        <begin position="221"/>
        <end position="274"/>
    </location>
</feature>
<feature type="transmembrane region" description="Helical" evidence="6">
    <location>
        <begin position="416"/>
        <end position="441"/>
    </location>
</feature>
<evidence type="ECO:0000256" key="1">
    <source>
        <dbReference type="ARBA" id="ARBA00022729"/>
    </source>
</evidence>
<evidence type="ECO:0000313" key="10">
    <source>
        <dbReference type="RefSeq" id="XP_013782429.1"/>
    </source>
</evidence>
<dbReference type="PANTHER" id="PTHR45656:SF4">
    <property type="entry name" value="PROTEIN CBR-CLEC-78"/>
    <property type="match status" value="1"/>
</dbReference>
<dbReference type="RefSeq" id="XP_013782429.1">
    <property type="nucleotide sequence ID" value="XM_013926975.2"/>
</dbReference>
<evidence type="ECO:0000313" key="9">
    <source>
        <dbReference type="Proteomes" id="UP000694941"/>
    </source>
</evidence>
<keyword evidence="9" id="KW-1185">Reference proteome</keyword>
<feature type="signal peptide" evidence="7">
    <location>
        <begin position="1"/>
        <end position="24"/>
    </location>
</feature>
<proteinExistence type="predicted"/>
<dbReference type="InterPro" id="IPR008979">
    <property type="entry name" value="Galactose-bd-like_sf"/>
</dbReference>
<name>A0ABM1BI26_LIMPO</name>
<keyword evidence="4" id="KW-0768">Sushi</keyword>
<feature type="chain" id="PRO_5046922390" evidence="7">
    <location>
        <begin position="25"/>
        <end position="757"/>
    </location>
</feature>
<keyword evidence="2" id="KW-0677">Repeat</keyword>
<accession>A0ABM1BI26</accession>
<dbReference type="SUPFAM" id="SSF57535">
    <property type="entry name" value="Complement control module/SCR domain"/>
    <property type="match status" value="4"/>
</dbReference>
<reference evidence="10" key="1">
    <citation type="submission" date="2025-08" db="UniProtKB">
        <authorList>
            <consortium name="RefSeq"/>
        </authorList>
    </citation>
    <scope>IDENTIFICATION</scope>
    <source>
        <tissue evidence="10">Muscle</tissue>
    </source>
</reference>
<feature type="region of interest" description="Disordered" evidence="5">
    <location>
        <begin position="533"/>
        <end position="559"/>
    </location>
</feature>
<feature type="disulfide bond" evidence="4">
    <location>
        <begin position="308"/>
        <end position="335"/>
    </location>
</feature>
<feature type="domain" description="Sushi" evidence="8">
    <location>
        <begin position="25"/>
        <end position="84"/>
    </location>
</feature>